<evidence type="ECO:0000313" key="5">
    <source>
        <dbReference type="EMBL" id="KAK2109235.1"/>
    </source>
</evidence>
<dbReference type="Proteomes" id="UP001266305">
    <property type="component" value="Unassembled WGS sequence"/>
</dbReference>
<organism evidence="5 6">
    <name type="scientific">Saguinus oedipus</name>
    <name type="common">Cotton-top tamarin</name>
    <name type="synonym">Oedipomidas oedipus</name>
    <dbReference type="NCBI Taxonomy" id="9490"/>
    <lineage>
        <taxon>Eukaryota</taxon>
        <taxon>Metazoa</taxon>
        <taxon>Chordata</taxon>
        <taxon>Craniata</taxon>
        <taxon>Vertebrata</taxon>
        <taxon>Euteleostomi</taxon>
        <taxon>Mammalia</taxon>
        <taxon>Eutheria</taxon>
        <taxon>Euarchontoglires</taxon>
        <taxon>Primates</taxon>
        <taxon>Haplorrhini</taxon>
        <taxon>Platyrrhini</taxon>
        <taxon>Cebidae</taxon>
        <taxon>Callitrichinae</taxon>
        <taxon>Saguinus</taxon>
    </lineage>
</organism>
<keyword evidence="6" id="KW-1185">Reference proteome</keyword>
<evidence type="ECO:0000313" key="6">
    <source>
        <dbReference type="Proteomes" id="UP001266305"/>
    </source>
</evidence>
<dbReference type="EMBL" id="JASSZA010000006">
    <property type="protein sequence ID" value="KAK2109235.1"/>
    <property type="molecule type" value="Genomic_DNA"/>
</dbReference>
<feature type="domain" description="Olduvai" evidence="4">
    <location>
        <begin position="31"/>
        <end position="137"/>
    </location>
</feature>
<dbReference type="InterPro" id="IPR010630">
    <property type="entry name" value="Olduvai_dom"/>
</dbReference>
<dbReference type="SMART" id="SM01148">
    <property type="entry name" value="DUF1220"/>
    <property type="match status" value="1"/>
</dbReference>
<comment type="similarity">
    <text evidence="2">Belongs to the NBPF family.</text>
</comment>
<accession>A0ABQ9VIP2</accession>
<gene>
    <name evidence="5" type="ORF">P7K49_014400</name>
</gene>
<evidence type="ECO:0000256" key="2">
    <source>
        <dbReference type="ARBA" id="ARBA00038417"/>
    </source>
</evidence>
<name>A0ABQ9VIP2_SAGOE</name>
<sequence length="253" mass="28035">MSQHQRHQEQLAKGPRLAEHYVSKLSPESDKNHEDHTNEEVEKLEKLANSRLNQELPDTKLQKATENSLDEIFWIPSVQGDLPDCHQPYSSASSPLENQLMCPALDVASSIQATYPQEMWSGDLSHRLSEVQVSQTQLEASTLVPNCLSIQLDQVFHCGSGSASQSLSSNTCSFTVNVNSNSPLLHYGFLPNQSRPNSLVQTHAVLPTFPGDQSQSQDTKLVISPSIVIKNPPQMEDDTLKAQLTTHKEINSL</sequence>
<dbReference type="Pfam" id="PF06758">
    <property type="entry name" value="Olduvai"/>
    <property type="match status" value="1"/>
</dbReference>
<dbReference type="PANTHER" id="PTHR14199">
    <property type="entry name" value="NEUROBLASTOMA BREAKPOINT FAMILY MEMBER 6-LIKE PROTEIN"/>
    <property type="match status" value="1"/>
</dbReference>
<feature type="region of interest" description="Disordered" evidence="3">
    <location>
        <begin position="1"/>
        <end position="59"/>
    </location>
</feature>
<comment type="caution">
    <text evidence="5">The sequence shown here is derived from an EMBL/GenBank/DDBJ whole genome shotgun (WGS) entry which is preliminary data.</text>
</comment>
<proteinExistence type="inferred from homology"/>
<evidence type="ECO:0000256" key="1">
    <source>
        <dbReference type="ARBA" id="ARBA00023054"/>
    </source>
</evidence>
<evidence type="ECO:0000256" key="3">
    <source>
        <dbReference type="SAM" id="MobiDB-lite"/>
    </source>
</evidence>
<evidence type="ECO:0000259" key="4">
    <source>
        <dbReference type="PROSITE" id="PS51316"/>
    </source>
</evidence>
<dbReference type="PROSITE" id="PS51316">
    <property type="entry name" value="ODV"/>
    <property type="match status" value="1"/>
</dbReference>
<reference evidence="5 6" key="1">
    <citation type="submission" date="2023-05" db="EMBL/GenBank/DDBJ databases">
        <title>B98-5 Cell Line De Novo Hybrid Assembly: An Optical Mapping Approach.</title>
        <authorList>
            <person name="Kananen K."/>
            <person name="Auerbach J.A."/>
            <person name="Kautto E."/>
            <person name="Blachly J.S."/>
        </authorList>
    </citation>
    <scope>NUCLEOTIDE SEQUENCE [LARGE SCALE GENOMIC DNA]</scope>
    <source>
        <strain evidence="5">B95-8</strain>
        <tissue evidence="5">Cell line</tissue>
    </source>
</reference>
<dbReference type="InterPro" id="IPR055306">
    <property type="entry name" value="NBPF"/>
</dbReference>
<keyword evidence="1" id="KW-0175">Coiled coil</keyword>
<feature type="compositionally biased region" description="Basic and acidic residues" evidence="3">
    <location>
        <begin position="1"/>
        <end position="48"/>
    </location>
</feature>
<dbReference type="PANTHER" id="PTHR14199:SF29">
    <property type="entry name" value="NEUROBLASTOMA BREAKPOINT FAMILY MEMBER 4-RELATED"/>
    <property type="match status" value="1"/>
</dbReference>
<protein>
    <recommendedName>
        <fullName evidence="4">Olduvai domain-containing protein</fullName>
    </recommendedName>
</protein>